<protein>
    <submittedName>
        <fullName evidence="1">Major capsid protein</fullName>
    </submittedName>
</protein>
<comment type="caution">
    <text evidence="1">The sequence shown here is derived from an EMBL/GenBank/DDBJ whole genome shotgun (WGS) entry which is preliminary data.</text>
</comment>
<dbReference type="Proteomes" id="UP000623250">
    <property type="component" value="Unassembled WGS sequence"/>
</dbReference>
<evidence type="ECO:0000313" key="1">
    <source>
        <dbReference type="EMBL" id="MBJ7543257.1"/>
    </source>
</evidence>
<dbReference type="EMBL" id="JAEMUK010000012">
    <property type="protein sequence ID" value="MBJ7543257.1"/>
    <property type="molecule type" value="Genomic_DNA"/>
</dbReference>
<reference evidence="1 2" key="1">
    <citation type="submission" date="2020-12" db="EMBL/GenBank/DDBJ databases">
        <title>Revised draft genomes of Rhodomicrobium vannielii ATCC 17100 and Rhodomicrobium udaipurense JA643.</title>
        <authorList>
            <person name="Conners E.M."/>
            <person name="Davenport E.J."/>
            <person name="Bose A."/>
        </authorList>
    </citation>
    <scope>NUCLEOTIDE SEQUENCE [LARGE SCALE GENOMIC DNA]</scope>
    <source>
        <strain evidence="1 2">JA643</strain>
    </source>
</reference>
<dbReference type="Pfam" id="PF03864">
    <property type="entry name" value="Phage_cap_E"/>
    <property type="match status" value="1"/>
</dbReference>
<keyword evidence="2" id="KW-1185">Reference proteome</keyword>
<organism evidence="1 2">
    <name type="scientific">Rhodomicrobium udaipurense</name>
    <dbReference type="NCBI Taxonomy" id="1202716"/>
    <lineage>
        <taxon>Bacteria</taxon>
        <taxon>Pseudomonadati</taxon>
        <taxon>Pseudomonadota</taxon>
        <taxon>Alphaproteobacteria</taxon>
        <taxon>Hyphomicrobiales</taxon>
        <taxon>Hyphomicrobiaceae</taxon>
        <taxon>Rhodomicrobium</taxon>
    </lineage>
</organism>
<dbReference type="InterPro" id="IPR005564">
    <property type="entry name" value="Major_capsid_GpE"/>
</dbReference>
<dbReference type="HAMAP" id="MF_04133">
    <property type="entry name" value="CAPSID_LAMBDA"/>
    <property type="match status" value="1"/>
</dbReference>
<proteinExistence type="inferred from homology"/>
<dbReference type="Gene3D" id="3.15.30.10">
    <property type="entry name" value="putative capsid protein of prophage domain like"/>
    <property type="match status" value="1"/>
</dbReference>
<name>A0A8I1G9Z7_9HYPH</name>
<sequence length="341" mass="37622">MLIYDTHTLAGVIEDRLWNPSTFLLDLFFPYVQDFDTETIDFDILTTKAKLAPFVHPDASAKPTTNGGYVTKTFKPANIKMLTAVKPSNTLKRRAGEPYGGNMSPAARLDALMFDIFDEHERAILRRKEWMAAQALRFGKIDVEGEDFPKQTIDYGRPASHRVVLAGVNRWGQAGVDVLDTIETWATTVQDACGVAPNVVVLGSGAWKLARADEKLMKLLDLRRQASGLIELGPISVNDVSRARYVGTIGDFEFWVYSQNYQDDAEATQPFLDPLELILGSPAVQGIRASGAILDVDSLVPQDIFRKSYNTENPSRRQAYSEAAPLVIPSRPSAALCAKVG</sequence>
<accession>A0A8I1G9Z7</accession>
<evidence type="ECO:0000313" key="2">
    <source>
        <dbReference type="Proteomes" id="UP000623250"/>
    </source>
</evidence>
<gene>
    <name evidence="1" type="ORF">JDN41_06780</name>
</gene>
<dbReference type="AlphaFoldDB" id="A0A8I1G9Z7"/>
<dbReference type="Gene3D" id="3.30.1930.10">
    <property type="entry name" value="capsid protein of prophage domain"/>
    <property type="match status" value="1"/>
</dbReference>
<dbReference type="RefSeq" id="WP_037239252.1">
    <property type="nucleotide sequence ID" value="NZ_JAEMUK010000012.1"/>
</dbReference>